<feature type="signal peptide" evidence="10">
    <location>
        <begin position="1"/>
        <end position="25"/>
    </location>
</feature>
<gene>
    <name evidence="12" type="primary">LOC105433180</name>
</gene>
<dbReference type="GO" id="GO:0005637">
    <property type="term" value="C:nuclear inner membrane"/>
    <property type="evidence" value="ECO:0007669"/>
    <property type="project" value="UniProtKB-SubCell"/>
</dbReference>
<sequence length="405" mass="47745">MDRLTDNKLAKWFFLCLCLSQCAYARLIYEDSKINFLSADDKIQNHSPGLKVYCHNASSKYLTHIWRTMTMHLNINTDSSYVLYDGKTPDEVYQKYDQNEKSWSLNLFDTGKAGHRQFKIDPFENSCIGIYIDSPNQYGYMMTLIDTRINVWGVTMMVIGIIIFWCARILSWNSVFYYTCGIVLGVTLSLIILIYIAGKLIRGKTVYIIFAASMSLYIAKTLWENMQLIVMQYREWVMWYILVTSLISFIICYRFGPVTNARTKQIIQWFLQLVGLTLVYYSSYFREASFSCCIIFILLYNFPKAIFERGKRRAMFSEKQKLLSEDQYRQEGIRQTRKALKELQNYCSSPECNPWKTVLRLKDPIRFARFMEGESHLLEDEIDEHEEEISKILEKDEFTDDDDSF</sequence>
<feature type="coiled-coil region" evidence="8">
    <location>
        <begin position="368"/>
        <end position="395"/>
    </location>
</feature>
<keyword evidence="4 10" id="KW-0732">Signal</keyword>
<feature type="transmembrane region" description="Helical" evidence="9">
    <location>
        <begin position="236"/>
        <end position="254"/>
    </location>
</feature>
<evidence type="ECO:0000256" key="5">
    <source>
        <dbReference type="ARBA" id="ARBA00022989"/>
    </source>
</evidence>
<evidence type="ECO:0000313" key="12">
    <source>
        <dbReference type="RefSeq" id="XP_011646650.1"/>
    </source>
</evidence>
<keyword evidence="6 9" id="KW-0472">Membrane</keyword>
<feature type="transmembrane region" description="Helical" evidence="9">
    <location>
        <begin position="176"/>
        <end position="198"/>
    </location>
</feature>
<proteinExistence type="inferred from homology"/>
<feature type="transmembrane region" description="Helical" evidence="9">
    <location>
        <begin position="288"/>
        <end position="307"/>
    </location>
</feature>
<evidence type="ECO:0000256" key="7">
    <source>
        <dbReference type="ARBA" id="ARBA00023242"/>
    </source>
</evidence>
<evidence type="ECO:0000256" key="2">
    <source>
        <dbReference type="ARBA" id="ARBA00005748"/>
    </source>
</evidence>
<dbReference type="CTD" id="32639"/>
<dbReference type="PANTHER" id="PTHR13598">
    <property type="entry name" value="AT07567P-RELATED"/>
    <property type="match status" value="1"/>
</dbReference>
<dbReference type="PANTHER" id="PTHR13598:SF1">
    <property type="entry name" value="AT07567P-RELATED"/>
    <property type="match status" value="1"/>
</dbReference>
<accession>A0A6I9XL69</accession>
<evidence type="ECO:0000313" key="11">
    <source>
        <dbReference type="Proteomes" id="UP000504615"/>
    </source>
</evidence>
<name>A0A6I9XL69_9HYME</name>
<feature type="chain" id="PRO_5026748352" evidence="10">
    <location>
        <begin position="26"/>
        <end position="405"/>
    </location>
</feature>
<keyword evidence="11" id="KW-1185">Reference proteome</keyword>
<evidence type="ECO:0000256" key="1">
    <source>
        <dbReference type="ARBA" id="ARBA00004575"/>
    </source>
</evidence>
<protein>
    <submittedName>
        <fullName evidence="12">Nuclear envelope integral membrane protein 1 isoform X2</fullName>
    </submittedName>
</protein>
<evidence type="ECO:0000256" key="4">
    <source>
        <dbReference type="ARBA" id="ARBA00022729"/>
    </source>
</evidence>
<evidence type="ECO:0000256" key="8">
    <source>
        <dbReference type="SAM" id="Coils"/>
    </source>
</evidence>
<evidence type="ECO:0000256" key="3">
    <source>
        <dbReference type="ARBA" id="ARBA00022692"/>
    </source>
</evidence>
<reference evidence="12" key="1">
    <citation type="submission" date="2025-08" db="UniProtKB">
        <authorList>
            <consortium name="RefSeq"/>
        </authorList>
    </citation>
    <scope>IDENTIFICATION</scope>
</reference>
<evidence type="ECO:0000256" key="6">
    <source>
        <dbReference type="ARBA" id="ARBA00023136"/>
    </source>
</evidence>
<dbReference type="InterPro" id="IPR019358">
    <property type="entry name" value="NEMP_fam"/>
</dbReference>
<dbReference type="GeneID" id="105433180"/>
<dbReference type="OrthoDB" id="509138at2759"/>
<dbReference type="Pfam" id="PF10225">
    <property type="entry name" value="NEMP"/>
    <property type="match status" value="1"/>
</dbReference>
<keyword evidence="3 9" id="KW-0812">Transmembrane</keyword>
<feature type="transmembrane region" description="Helical" evidence="9">
    <location>
        <begin position="205"/>
        <end position="224"/>
    </location>
</feature>
<dbReference type="AlphaFoldDB" id="A0A6I9XL69"/>
<evidence type="ECO:0000256" key="10">
    <source>
        <dbReference type="SAM" id="SignalP"/>
    </source>
</evidence>
<organism evidence="11 12">
    <name type="scientific">Pogonomyrmex barbatus</name>
    <name type="common">red harvester ant</name>
    <dbReference type="NCBI Taxonomy" id="144034"/>
    <lineage>
        <taxon>Eukaryota</taxon>
        <taxon>Metazoa</taxon>
        <taxon>Ecdysozoa</taxon>
        <taxon>Arthropoda</taxon>
        <taxon>Hexapoda</taxon>
        <taxon>Insecta</taxon>
        <taxon>Pterygota</taxon>
        <taxon>Neoptera</taxon>
        <taxon>Endopterygota</taxon>
        <taxon>Hymenoptera</taxon>
        <taxon>Apocrita</taxon>
        <taxon>Aculeata</taxon>
        <taxon>Formicoidea</taxon>
        <taxon>Formicidae</taxon>
        <taxon>Myrmicinae</taxon>
        <taxon>Pogonomyrmex</taxon>
    </lineage>
</organism>
<keyword evidence="5 9" id="KW-1133">Transmembrane helix</keyword>
<keyword evidence="8" id="KW-0175">Coiled coil</keyword>
<dbReference type="Proteomes" id="UP000504615">
    <property type="component" value="Unplaced"/>
</dbReference>
<comment type="similarity">
    <text evidence="2">Belongs to the NEMP family.</text>
</comment>
<keyword evidence="7" id="KW-0539">Nucleus</keyword>
<comment type="subcellular location">
    <subcellularLocation>
        <location evidence="1">Nucleus inner membrane</location>
        <topology evidence="1">Multi-pass membrane protein</topology>
        <orientation evidence="1">Nucleoplasmic side</orientation>
    </subcellularLocation>
</comment>
<dbReference type="RefSeq" id="XP_011646650.1">
    <property type="nucleotide sequence ID" value="XM_011648348.2"/>
</dbReference>
<evidence type="ECO:0000256" key="9">
    <source>
        <dbReference type="SAM" id="Phobius"/>
    </source>
</evidence>
<feature type="transmembrane region" description="Helical" evidence="9">
    <location>
        <begin position="149"/>
        <end position="170"/>
    </location>
</feature>